<keyword evidence="5" id="KW-1185">Reference proteome</keyword>
<gene>
    <name evidence="4" type="ORF">DR864_09060</name>
</gene>
<evidence type="ECO:0000313" key="4">
    <source>
        <dbReference type="EMBL" id="AXE17872.1"/>
    </source>
</evidence>
<dbReference type="Gene3D" id="2.40.50.1020">
    <property type="entry name" value="LytTr DNA-binding domain"/>
    <property type="match status" value="1"/>
</dbReference>
<dbReference type="GO" id="GO:0003677">
    <property type="term" value="F:DNA binding"/>
    <property type="evidence" value="ECO:0007669"/>
    <property type="project" value="InterPro"/>
</dbReference>
<feature type="domain" description="HTH LytTR-type" evidence="3">
    <location>
        <begin position="159"/>
        <end position="243"/>
    </location>
</feature>
<dbReference type="Pfam" id="PF04397">
    <property type="entry name" value="LytTR"/>
    <property type="match status" value="1"/>
</dbReference>
<protein>
    <submittedName>
        <fullName evidence="4">Uncharacterized protein</fullName>
    </submittedName>
</protein>
<reference evidence="4 5" key="1">
    <citation type="submission" date="2018-07" db="EMBL/GenBank/DDBJ databases">
        <title>Genome sequencing of Runella.</title>
        <authorList>
            <person name="Baek M.-G."/>
            <person name="Yi H."/>
        </authorList>
    </citation>
    <scope>NUCLEOTIDE SEQUENCE [LARGE SCALE GENOMIC DNA]</scope>
    <source>
        <strain evidence="4 5">HYN0085</strain>
    </source>
</reference>
<dbReference type="InterPro" id="IPR001789">
    <property type="entry name" value="Sig_transdc_resp-reg_receiver"/>
</dbReference>
<dbReference type="SMART" id="SM00448">
    <property type="entry name" value="REC"/>
    <property type="match status" value="1"/>
</dbReference>
<evidence type="ECO:0000313" key="5">
    <source>
        <dbReference type="Proteomes" id="UP000251993"/>
    </source>
</evidence>
<dbReference type="InterPro" id="IPR007492">
    <property type="entry name" value="LytTR_DNA-bd_dom"/>
</dbReference>
<feature type="modified residue" description="4-aspartylphosphate" evidence="1">
    <location>
        <position position="62"/>
    </location>
</feature>
<keyword evidence="1" id="KW-0597">Phosphoprotein</keyword>
<dbReference type="Pfam" id="PF00072">
    <property type="entry name" value="Response_reg"/>
    <property type="match status" value="1"/>
</dbReference>
<dbReference type="PROSITE" id="PS50110">
    <property type="entry name" value="RESPONSE_REGULATORY"/>
    <property type="match status" value="1"/>
</dbReference>
<sequence length="245" mass="28395">MPISDIVIAMLEDDPIDQIKIEIMLAERISSKYKYHLGATYTQLEDLVKYLNDHEVDLVLSDIMIENKPIGIELLKILRDTLVPVVLMTTSQDQKLFLEAQKNLSVQYLIKPFHAITLQSAIENTLEAHKKSKQYNFIDKKYLYLSSKPGHQEQVWFTEIVYIEADDSHCYIHTFSKRYVLKKSLTRLLGEDLNGHFIRIHHKFAVNKVHIQQSEANTLKLAGLVVLPVGKSFRKELNSLLKRHI</sequence>
<dbReference type="PROSITE" id="PS50930">
    <property type="entry name" value="HTH_LYTTR"/>
    <property type="match status" value="1"/>
</dbReference>
<evidence type="ECO:0000256" key="1">
    <source>
        <dbReference type="PROSITE-ProRule" id="PRU00169"/>
    </source>
</evidence>
<dbReference type="OrthoDB" id="941829at2"/>
<dbReference type="SUPFAM" id="SSF52172">
    <property type="entry name" value="CheY-like"/>
    <property type="match status" value="1"/>
</dbReference>
<name>A0A344TGV1_9BACT</name>
<organism evidence="4 5">
    <name type="scientific">Runella rosea</name>
    <dbReference type="NCBI Taxonomy" id="2259595"/>
    <lineage>
        <taxon>Bacteria</taxon>
        <taxon>Pseudomonadati</taxon>
        <taxon>Bacteroidota</taxon>
        <taxon>Cytophagia</taxon>
        <taxon>Cytophagales</taxon>
        <taxon>Spirosomataceae</taxon>
        <taxon>Runella</taxon>
    </lineage>
</organism>
<dbReference type="EMBL" id="CP030850">
    <property type="protein sequence ID" value="AXE17872.1"/>
    <property type="molecule type" value="Genomic_DNA"/>
</dbReference>
<accession>A0A344TGV1</accession>
<evidence type="ECO:0000259" key="2">
    <source>
        <dbReference type="PROSITE" id="PS50110"/>
    </source>
</evidence>
<dbReference type="InterPro" id="IPR011006">
    <property type="entry name" value="CheY-like_superfamily"/>
</dbReference>
<dbReference type="Gene3D" id="3.40.50.2300">
    <property type="match status" value="1"/>
</dbReference>
<proteinExistence type="predicted"/>
<feature type="domain" description="Response regulatory" evidence="2">
    <location>
        <begin position="7"/>
        <end position="126"/>
    </location>
</feature>
<evidence type="ECO:0000259" key="3">
    <source>
        <dbReference type="PROSITE" id="PS50930"/>
    </source>
</evidence>
<dbReference type="SMART" id="SM00850">
    <property type="entry name" value="LytTR"/>
    <property type="match status" value="1"/>
</dbReference>
<dbReference type="KEGG" id="run:DR864_09060"/>
<dbReference type="AlphaFoldDB" id="A0A344TGV1"/>
<dbReference type="Proteomes" id="UP000251993">
    <property type="component" value="Chromosome"/>
</dbReference>
<dbReference type="RefSeq" id="WP_114066657.1">
    <property type="nucleotide sequence ID" value="NZ_CP030850.1"/>
</dbReference>
<dbReference type="GO" id="GO:0000160">
    <property type="term" value="P:phosphorelay signal transduction system"/>
    <property type="evidence" value="ECO:0007669"/>
    <property type="project" value="InterPro"/>
</dbReference>